<dbReference type="Proteomes" id="UP000694240">
    <property type="component" value="Chromosome 11"/>
</dbReference>
<evidence type="ECO:0000313" key="3">
    <source>
        <dbReference type="EMBL" id="KAG7550995.1"/>
    </source>
</evidence>
<keyword evidence="2" id="KW-1133">Transmembrane helix</keyword>
<gene>
    <name evidence="3" type="ORF">ISN45_Aa06g017230</name>
</gene>
<dbReference type="PROSITE" id="PS51257">
    <property type="entry name" value="PROKAR_LIPOPROTEIN"/>
    <property type="match status" value="1"/>
</dbReference>
<dbReference type="PANTHER" id="PTHR34964">
    <property type="entry name" value="MEMBRANE LIPOPROTEIN-RELATED"/>
    <property type="match status" value="1"/>
</dbReference>
<feature type="region of interest" description="Disordered" evidence="1">
    <location>
        <begin position="86"/>
        <end position="200"/>
    </location>
</feature>
<reference evidence="3 4" key="1">
    <citation type="submission" date="2020-12" db="EMBL/GenBank/DDBJ databases">
        <title>Concerted genomic and epigenomic changes stabilize Arabidopsis allopolyploids.</title>
        <authorList>
            <person name="Chen Z."/>
        </authorList>
    </citation>
    <scope>NUCLEOTIDE SEQUENCE [LARGE SCALE GENOMIC DNA]</scope>
    <source>
        <strain evidence="3">Allo738</strain>
        <tissue evidence="3">Leaf</tissue>
    </source>
</reference>
<dbReference type="PANTHER" id="PTHR34964:SF14">
    <property type="entry name" value="MEMBRANE LIPOPROTEIN"/>
    <property type="match status" value="1"/>
</dbReference>
<dbReference type="AlphaFoldDB" id="A0A8T1YWV7"/>
<comment type="caution">
    <text evidence="3">The sequence shown here is derived from an EMBL/GenBank/DDBJ whole genome shotgun (WGS) entry which is preliminary data.</text>
</comment>
<keyword evidence="4" id="KW-1185">Reference proteome</keyword>
<protein>
    <recommendedName>
        <fullName evidence="5">Membrane lipoprotein</fullName>
    </recommendedName>
</protein>
<feature type="transmembrane region" description="Helical" evidence="2">
    <location>
        <begin position="12"/>
        <end position="33"/>
    </location>
</feature>
<evidence type="ECO:0000256" key="1">
    <source>
        <dbReference type="SAM" id="MobiDB-lite"/>
    </source>
</evidence>
<evidence type="ECO:0000256" key="2">
    <source>
        <dbReference type="SAM" id="Phobius"/>
    </source>
</evidence>
<feature type="transmembrane region" description="Helical" evidence="2">
    <location>
        <begin position="53"/>
        <end position="73"/>
    </location>
</feature>
<accession>A0A8T1YWV7</accession>
<organism evidence="3 4">
    <name type="scientific">Arabidopsis thaliana x Arabidopsis arenosa</name>
    <dbReference type="NCBI Taxonomy" id="1240361"/>
    <lineage>
        <taxon>Eukaryota</taxon>
        <taxon>Viridiplantae</taxon>
        <taxon>Streptophyta</taxon>
        <taxon>Embryophyta</taxon>
        <taxon>Tracheophyta</taxon>
        <taxon>Spermatophyta</taxon>
        <taxon>Magnoliopsida</taxon>
        <taxon>eudicotyledons</taxon>
        <taxon>Gunneridae</taxon>
        <taxon>Pentapetalae</taxon>
        <taxon>rosids</taxon>
        <taxon>malvids</taxon>
        <taxon>Brassicales</taxon>
        <taxon>Brassicaceae</taxon>
        <taxon>Camelineae</taxon>
        <taxon>Arabidopsis</taxon>
    </lineage>
</organism>
<evidence type="ECO:0000313" key="4">
    <source>
        <dbReference type="Proteomes" id="UP000694240"/>
    </source>
</evidence>
<evidence type="ECO:0008006" key="5">
    <source>
        <dbReference type="Google" id="ProtNLM"/>
    </source>
</evidence>
<name>A0A8T1YWV7_9BRAS</name>
<proteinExistence type="predicted"/>
<feature type="compositionally biased region" description="Basic and acidic residues" evidence="1">
    <location>
        <begin position="88"/>
        <end position="98"/>
    </location>
</feature>
<keyword evidence="2" id="KW-0812">Transmembrane</keyword>
<sequence>MDQRKGDPRIYIVTFLFLSCILIGGVLLGLYLVRSDPNPLFLQAGMVFVGVPWLFWFLAYVYSCVLKPCIIFVSKSPIFVSKSVTSFDPEKGDPEKNVNNKVPENVTSTSDPAPRNSPREGEKHVQFGNVVVLGDDEEGKEEDQNESSSNNLIQDHMRIQEEEDQENQENVRSNSRSDDDESSVDKDCDRTPLRLSIGNK</sequence>
<keyword evidence="2" id="KW-0472">Membrane</keyword>
<feature type="compositionally biased region" description="Acidic residues" evidence="1">
    <location>
        <begin position="134"/>
        <end position="145"/>
    </location>
</feature>
<dbReference type="EMBL" id="JAEFBK010000011">
    <property type="protein sequence ID" value="KAG7550995.1"/>
    <property type="molecule type" value="Genomic_DNA"/>
</dbReference>
<feature type="compositionally biased region" description="Basic and acidic residues" evidence="1">
    <location>
        <begin position="183"/>
        <end position="192"/>
    </location>
</feature>